<organism evidence="1">
    <name type="scientific">Sarcoptes scabiei</name>
    <name type="common">Itch mite</name>
    <name type="synonym">Acarus scabiei</name>
    <dbReference type="NCBI Taxonomy" id="52283"/>
    <lineage>
        <taxon>Eukaryota</taxon>
        <taxon>Metazoa</taxon>
        <taxon>Ecdysozoa</taxon>
        <taxon>Arthropoda</taxon>
        <taxon>Chelicerata</taxon>
        <taxon>Arachnida</taxon>
        <taxon>Acari</taxon>
        <taxon>Acariformes</taxon>
        <taxon>Sarcoptiformes</taxon>
        <taxon>Astigmata</taxon>
        <taxon>Psoroptidia</taxon>
        <taxon>Sarcoptoidea</taxon>
        <taxon>Sarcoptidae</taxon>
        <taxon>Sarcoptinae</taxon>
        <taxon>Sarcoptes</taxon>
    </lineage>
</organism>
<dbReference type="EnsemblMetazoa" id="SSS_3078s_mrna">
    <property type="protein sequence ID" value="KAF7496005.1"/>
    <property type="gene ID" value="SSS_3078"/>
</dbReference>
<gene>
    <name evidence="1" type="ORF">SSS_3078</name>
</gene>
<keyword evidence="3" id="KW-1185">Reference proteome</keyword>
<dbReference type="Proteomes" id="UP000070412">
    <property type="component" value="Unassembled WGS sequence"/>
</dbReference>
<reference evidence="2" key="3">
    <citation type="submission" date="2022-06" db="UniProtKB">
        <authorList>
            <consortium name="EnsemblMetazoa"/>
        </authorList>
    </citation>
    <scope>IDENTIFICATION</scope>
</reference>
<dbReference type="EMBL" id="WVUK01000043">
    <property type="protein sequence ID" value="KAF7496005.1"/>
    <property type="molecule type" value="Genomic_DNA"/>
</dbReference>
<protein>
    <submittedName>
        <fullName evidence="1 2">Uncharacterized protein</fullName>
    </submittedName>
</protein>
<name>A0A834VHF5_SARSC</name>
<sequence length="260" mass="28571">MKTRSFSIQLLWFLAPFTGLIWNVASYNLGSNVNARKLAIGTGQIGSRRTISNLAHSSIGNELLAVNNANLIPIAIQTRHNIEYRKVPSTGSIQTATVEVGANSIPINVIFRSASSLLNVLQQHQGALGDVQESSSQDEPHRLVHTVTKPIIQEIHEVISPFRKITQEVHPVQEEIQTIVARNTQLDKNSIENNKLSVQQTSQPIIFETIANSRSNVAPSVVTQNNESLDNQVASKNLEQTLSKSLSLLLDSKNGPNYKV</sequence>
<evidence type="ECO:0000313" key="1">
    <source>
        <dbReference type="EMBL" id="KAF7496005.1"/>
    </source>
</evidence>
<dbReference type="AlphaFoldDB" id="A0A834VHF5"/>
<reference evidence="3" key="1">
    <citation type="journal article" date="2020" name="PLoS Negl. Trop. Dis.">
        <title>High-quality nuclear genome for Sarcoptes scabiei-A critical resource for a neglected parasite.</title>
        <authorList>
            <person name="Korhonen P.K."/>
            <person name="Gasser R.B."/>
            <person name="Ma G."/>
            <person name="Wang T."/>
            <person name="Stroehlein A.J."/>
            <person name="Young N.D."/>
            <person name="Ang C.S."/>
            <person name="Fernando D.D."/>
            <person name="Lu H.C."/>
            <person name="Taylor S."/>
            <person name="Reynolds S.L."/>
            <person name="Mofiz E."/>
            <person name="Najaraj S.H."/>
            <person name="Gowda H."/>
            <person name="Madugundu A."/>
            <person name="Renuse S."/>
            <person name="Holt D."/>
            <person name="Pandey A."/>
            <person name="Papenfuss A.T."/>
            <person name="Fischer K."/>
        </authorList>
    </citation>
    <scope>NUCLEOTIDE SEQUENCE [LARGE SCALE GENOMIC DNA]</scope>
</reference>
<evidence type="ECO:0000313" key="2">
    <source>
        <dbReference type="EnsemblMetazoa" id="KAF7496005.1"/>
    </source>
</evidence>
<dbReference type="OrthoDB" id="6514370at2759"/>
<accession>A0A834VHF5</accession>
<proteinExistence type="predicted"/>
<evidence type="ECO:0000313" key="3">
    <source>
        <dbReference type="Proteomes" id="UP000070412"/>
    </source>
</evidence>
<reference evidence="1" key="2">
    <citation type="submission" date="2020-01" db="EMBL/GenBank/DDBJ databases">
        <authorList>
            <person name="Korhonen P.K.K."/>
            <person name="Guangxu M.G."/>
            <person name="Wang T.W."/>
            <person name="Stroehlein A.J.S."/>
            <person name="Young N.D."/>
            <person name="Ang C.-S.A."/>
            <person name="Fernando D.W.F."/>
            <person name="Lu H.L."/>
            <person name="Taylor S.T."/>
            <person name="Ehtesham M.E.M."/>
            <person name="Najaraj S.H.N."/>
            <person name="Harsha G.H.G."/>
            <person name="Madugundu A.M."/>
            <person name="Renuse S.R."/>
            <person name="Holt D.H."/>
            <person name="Pandey A.P."/>
            <person name="Papenfuss A.P."/>
            <person name="Gasser R.B.G."/>
            <person name="Fischer K.F."/>
        </authorList>
    </citation>
    <scope>NUCLEOTIDE SEQUENCE</scope>
    <source>
        <strain evidence="1">SSS_KF_BRIS2020</strain>
    </source>
</reference>